<dbReference type="Pfam" id="PF00326">
    <property type="entry name" value="Peptidase_S9"/>
    <property type="match status" value="1"/>
</dbReference>
<dbReference type="RefSeq" id="WP_267849194.1">
    <property type="nucleotide sequence ID" value="NZ_JAPMXC010000010.1"/>
</dbReference>
<gene>
    <name evidence="3" type="ORF">OVY01_19280</name>
</gene>
<dbReference type="Gene3D" id="3.40.50.1820">
    <property type="entry name" value="alpha/beta hydrolase"/>
    <property type="match status" value="1"/>
</dbReference>
<dbReference type="Proteomes" id="UP001082899">
    <property type="component" value="Unassembled WGS sequence"/>
</dbReference>
<sequence>MNGSRPSSTQPATPVRTYEVRDFFRYPERTGFQLAPDGCHLAYLAVHAGRLNLFVQKLDAQGVPSGDSTVLTHETARDILGFCWKGSSHLLYLKDFGGDENYHVVAVRIAGGEPLDLTPHEGICASIVDGLIDDDQHILICHNQRDPQVFDVLRINVTNGEATMIARNPGNIVAWMTDHAGRLRVAIASNGVGKTLLYRDDETEPFRVVATMSFRETISPLFFTFDERRLYVLSNRSRDRIAIFEFDPRTGREGALVFEHDEVDLTGMSYSRRRRTLTTVWYADNRVRRHCLDDHTARIYAKLEALLPDTEVNLASVTRDESLALVRTANDCSPGGTWIYHFASGRLTKIADLLPWLAPEDMAAMHAIAYPSRDGLTIHGYLTLPDGLALDDEPVNLPLIVNPHGGPWARNHWGFNAEAQLLANRGYAVLQVNFRGSTGYGRAFWEAGFGQWGRAMQNDIDDGVDWLIARGVVDPKRIGIYGVSYGGYATLAGIAFTPERYAAAVDYVGVSNLFTLLESVPAYWKPMIEMMYEMIGDPRTAEGRRALHDASPLFFADRIVTPLFVAQGANDPRVNRSDSDRIVEALRGRGVEVQYMLKDNEGHGFQNEENRFEFYEAMVTFFDTHLGRNPFA</sequence>
<dbReference type="Gene3D" id="2.120.10.30">
    <property type="entry name" value="TolB, C-terminal domain"/>
    <property type="match status" value="1"/>
</dbReference>
<dbReference type="InterPro" id="IPR011042">
    <property type="entry name" value="6-blade_b-propeller_TolB-like"/>
</dbReference>
<dbReference type="EMBL" id="JAPMXC010000010">
    <property type="protein sequence ID" value="MCY0389293.1"/>
    <property type="molecule type" value="Genomic_DNA"/>
</dbReference>
<evidence type="ECO:0000256" key="1">
    <source>
        <dbReference type="ARBA" id="ARBA00022801"/>
    </source>
</evidence>
<keyword evidence="1" id="KW-0378">Hydrolase</keyword>
<evidence type="ECO:0000259" key="2">
    <source>
        <dbReference type="Pfam" id="PF00326"/>
    </source>
</evidence>
<comment type="caution">
    <text evidence="3">The sequence shown here is derived from an EMBL/GenBank/DDBJ whole genome shotgun (WGS) entry which is preliminary data.</text>
</comment>
<evidence type="ECO:0000313" key="4">
    <source>
        <dbReference type="Proteomes" id="UP001082899"/>
    </source>
</evidence>
<keyword evidence="4" id="KW-1185">Reference proteome</keyword>
<reference evidence="3" key="1">
    <citation type="submission" date="2022-11" db="EMBL/GenBank/DDBJ databases">
        <title>Robbsia betulipollinis sp. nov., isolated from pollen of birch (Betula pendula).</title>
        <authorList>
            <person name="Shi H."/>
            <person name="Ambika Manirajan B."/>
            <person name="Ratering S."/>
            <person name="Geissler-Plaum R."/>
            <person name="Schnell S."/>
        </authorList>
    </citation>
    <scope>NUCLEOTIDE SEQUENCE</scope>
    <source>
        <strain evidence="3">Bb-Pol-6</strain>
    </source>
</reference>
<dbReference type="SUPFAM" id="SSF53474">
    <property type="entry name" value="alpha/beta-Hydrolases"/>
    <property type="match status" value="1"/>
</dbReference>
<dbReference type="PANTHER" id="PTHR42776">
    <property type="entry name" value="SERINE PEPTIDASE S9 FAMILY MEMBER"/>
    <property type="match status" value="1"/>
</dbReference>
<dbReference type="SUPFAM" id="SSF82171">
    <property type="entry name" value="DPP6 N-terminal domain-like"/>
    <property type="match status" value="1"/>
</dbReference>
<feature type="domain" description="Peptidase S9 prolyl oligopeptidase catalytic" evidence="2">
    <location>
        <begin position="413"/>
        <end position="627"/>
    </location>
</feature>
<dbReference type="InterPro" id="IPR029058">
    <property type="entry name" value="AB_hydrolase_fold"/>
</dbReference>
<protein>
    <submittedName>
        <fullName evidence="3">S9 family peptidase</fullName>
    </submittedName>
</protein>
<accession>A0ABT3ZRV3</accession>
<dbReference type="InterPro" id="IPR001375">
    <property type="entry name" value="Peptidase_S9_cat"/>
</dbReference>
<name>A0ABT3ZRV3_9BURK</name>
<proteinExistence type="predicted"/>
<organism evidence="3 4">
    <name type="scientific">Robbsia betulipollinis</name>
    <dbReference type="NCBI Taxonomy" id="2981849"/>
    <lineage>
        <taxon>Bacteria</taxon>
        <taxon>Pseudomonadati</taxon>
        <taxon>Pseudomonadota</taxon>
        <taxon>Betaproteobacteria</taxon>
        <taxon>Burkholderiales</taxon>
        <taxon>Burkholderiaceae</taxon>
        <taxon>Robbsia</taxon>
    </lineage>
</organism>
<evidence type="ECO:0000313" key="3">
    <source>
        <dbReference type="EMBL" id="MCY0389293.1"/>
    </source>
</evidence>
<dbReference type="PANTHER" id="PTHR42776:SF27">
    <property type="entry name" value="DIPEPTIDYL PEPTIDASE FAMILY MEMBER 6"/>
    <property type="match status" value="1"/>
</dbReference>